<evidence type="ECO:0000259" key="1">
    <source>
        <dbReference type="Pfam" id="PF22936"/>
    </source>
</evidence>
<name>A0A6A6LP57_HEVBR</name>
<reference evidence="2 3" key="1">
    <citation type="journal article" date="2020" name="Mol. Plant">
        <title>The Chromosome-Based Rubber Tree Genome Provides New Insights into Spurge Genome Evolution and Rubber Biosynthesis.</title>
        <authorList>
            <person name="Liu J."/>
            <person name="Shi C."/>
            <person name="Shi C.C."/>
            <person name="Li W."/>
            <person name="Zhang Q.J."/>
            <person name="Zhang Y."/>
            <person name="Li K."/>
            <person name="Lu H.F."/>
            <person name="Shi C."/>
            <person name="Zhu S.T."/>
            <person name="Xiao Z.Y."/>
            <person name="Nan H."/>
            <person name="Yue Y."/>
            <person name="Zhu X.G."/>
            <person name="Wu Y."/>
            <person name="Hong X.N."/>
            <person name="Fan G.Y."/>
            <person name="Tong Y."/>
            <person name="Zhang D."/>
            <person name="Mao C.L."/>
            <person name="Liu Y.L."/>
            <person name="Hao S.J."/>
            <person name="Liu W.Q."/>
            <person name="Lv M.Q."/>
            <person name="Zhang H.B."/>
            <person name="Liu Y."/>
            <person name="Hu-Tang G.R."/>
            <person name="Wang J.P."/>
            <person name="Wang J.H."/>
            <person name="Sun Y.H."/>
            <person name="Ni S.B."/>
            <person name="Chen W.B."/>
            <person name="Zhang X.C."/>
            <person name="Jiao Y.N."/>
            <person name="Eichler E.E."/>
            <person name="Li G.H."/>
            <person name="Liu X."/>
            <person name="Gao L.Z."/>
        </authorList>
    </citation>
    <scope>NUCLEOTIDE SEQUENCE [LARGE SCALE GENOMIC DNA]</scope>
    <source>
        <strain evidence="3">cv. GT1</strain>
        <tissue evidence="2">Leaf</tissue>
    </source>
</reference>
<keyword evidence="3" id="KW-1185">Reference proteome</keyword>
<protein>
    <recommendedName>
        <fullName evidence="1">Retrovirus-related Pol polyprotein from transposon TNT 1-94-like beta-barrel domain-containing protein</fullName>
    </recommendedName>
</protein>
<dbReference type="AlphaFoldDB" id="A0A6A6LP57"/>
<dbReference type="PANTHER" id="PTHR47481">
    <property type="match status" value="1"/>
</dbReference>
<accession>A0A6A6LP57</accession>
<sequence length="268" mass="31026">MQSCLQRHNLWGLIDRAKVTPPTDNKEKEAWMIKVGKVMFALKTTVEDDLLMHIEDEKLPKEIWDAYANLFKRRNDARLQLLENELLFTLQKEMMLGHFAQYCRLKKQSVERNLATNAQESDEEGDFLAFFANATYNDITKKTKEVSLIAYNDKLVDYKKDWIVESGCSNHITGDRKRLCNMSKYKGGMVVITVDNSKLPIENVDSTMIVPRFSPNQVQLEKVLHVPSMKKNLLSVSRLASSRIIYCLDQMMSRYLEAYHFCGPIMEG</sequence>
<dbReference type="PANTHER" id="PTHR47481:SF14">
    <property type="entry name" value="RETROTRANSPOSON COPIA-LIKE N-TERMINAL DOMAIN-CONTAINING PROTEIN"/>
    <property type="match status" value="1"/>
</dbReference>
<dbReference type="Proteomes" id="UP000467840">
    <property type="component" value="Chromosome 4"/>
</dbReference>
<evidence type="ECO:0000313" key="3">
    <source>
        <dbReference type="Proteomes" id="UP000467840"/>
    </source>
</evidence>
<gene>
    <name evidence="2" type="ORF">GH714_030271</name>
</gene>
<comment type="caution">
    <text evidence="2">The sequence shown here is derived from an EMBL/GenBank/DDBJ whole genome shotgun (WGS) entry which is preliminary data.</text>
</comment>
<feature type="domain" description="Retrovirus-related Pol polyprotein from transposon TNT 1-94-like beta-barrel" evidence="1">
    <location>
        <begin position="162"/>
        <end position="241"/>
    </location>
</feature>
<dbReference type="InterPro" id="IPR054722">
    <property type="entry name" value="PolX-like_BBD"/>
</dbReference>
<evidence type="ECO:0000313" key="2">
    <source>
        <dbReference type="EMBL" id="KAF2301903.1"/>
    </source>
</evidence>
<proteinExistence type="predicted"/>
<dbReference type="Pfam" id="PF22936">
    <property type="entry name" value="Pol_BBD"/>
    <property type="match status" value="1"/>
</dbReference>
<organism evidence="2 3">
    <name type="scientific">Hevea brasiliensis</name>
    <name type="common">Para rubber tree</name>
    <name type="synonym">Siphonia brasiliensis</name>
    <dbReference type="NCBI Taxonomy" id="3981"/>
    <lineage>
        <taxon>Eukaryota</taxon>
        <taxon>Viridiplantae</taxon>
        <taxon>Streptophyta</taxon>
        <taxon>Embryophyta</taxon>
        <taxon>Tracheophyta</taxon>
        <taxon>Spermatophyta</taxon>
        <taxon>Magnoliopsida</taxon>
        <taxon>eudicotyledons</taxon>
        <taxon>Gunneridae</taxon>
        <taxon>Pentapetalae</taxon>
        <taxon>rosids</taxon>
        <taxon>fabids</taxon>
        <taxon>Malpighiales</taxon>
        <taxon>Euphorbiaceae</taxon>
        <taxon>Crotonoideae</taxon>
        <taxon>Micrandreae</taxon>
        <taxon>Hevea</taxon>
    </lineage>
</organism>
<dbReference type="EMBL" id="JAAGAX010000010">
    <property type="protein sequence ID" value="KAF2301903.1"/>
    <property type="molecule type" value="Genomic_DNA"/>
</dbReference>